<dbReference type="AlphaFoldDB" id="A0AAE1GQ22"/>
<feature type="compositionally biased region" description="Polar residues" evidence="1">
    <location>
        <begin position="88"/>
        <end position="102"/>
    </location>
</feature>
<reference evidence="2" key="1">
    <citation type="submission" date="2023-10" db="EMBL/GenBank/DDBJ databases">
        <title>Genome assemblies of two species of porcelain crab, Petrolisthes cinctipes and Petrolisthes manimaculis (Anomura: Porcellanidae).</title>
        <authorList>
            <person name="Angst P."/>
        </authorList>
    </citation>
    <scope>NUCLEOTIDE SEQUENCE</scope>
    <source>
        <strain evidence="2">PB745_01</strain>
        <tissue evidence="2">Gill</tissue>
    </source>
</reference>
<name>A0AAE1GQ22_PETCI</name>
<feature type="region of interest" description="Disordered" evidence="1">
    <location>
        <begin position="32"/>
        <end position="112"/>
    </location>
</feature>
<keyword evidence="3" id="KW-1185">Reference proteome</keyword>
<accession>A0AAE1GQ22</accession>
<evidence type="ECO:0000256" key="1">
    <source>
        <dbReference type="SAM" id="MobiDB-lite"/>
    </source>
</evidence>
<feature type="region of interest" description="Disordered" evidence="1">
    <location>
        <begin position="152"/>
        <end position="192"/>
    </location>
</feature>
<organism evidence="2 3">
    <name type="scientific">Petrolisthes cinctipes</name>
    <name type="common">Flat porcelain crab</name>
    <dbReference type="NCBI Taxonomy" id="88211"/>
    <lineage>
        <taxon>Eukaryota</taxon>
        <taxon>Metazoa</taxon>
        <taxon>Ecdysozoa</taxon>
        <taxon>Arthropoda</taxon>
        <taxon>Crustacea</taxon>
        <taxon>Multicrustacea</taxon>
        <taxon>Malacostraca</taxon>
        <taxon>Eumalacostraca</taxon>
        <taxon>Eucarida</taxon>
        <taxon>Decapoda</taxon>
        <taxon>Pleocyemata</taxon>
        <taxon>Anomura</taxon>
        <taxon>Galatheoidea</taxon>
        <taxon>Porcellanidae</taxon>
        <taxon>Petrolisthes</taxon>
    </lineage>
</organism>
<dbReference type="Proteomes" id="UP001286313">
    <property type="component" value="Unassembled WGS sequence"/>
</dbReference>
<feature type="compositionally biased region" description="Basic and acidic residues" evidence="1">
    <location>
        <begin position="78"/>
        <end position="87"/>
    </location>
</feature>
<evidence type="ECO:0000313" key="2">
    <source>
        <dbReference type="EMBL" id="KAK3896282.1"/>
    </source>
</evidence>
<dbReference type="EMBL" id="JAWQEG010000003">
    <property type="protein sequence ID" value="KAK3896282.1"/>
    <property type="molecule type" value="Genomic_DNA"/>
</dbReference>
<proteinExistence type="predicted"/>
<feature type="compositionally biased region" description="Low complexity" evidence="1">
    <location>
        <begin position="39"/>
        <end position="52"/>
    </location>
</feature>
<feature type="compositionally biased region" description="Polar residues" evidence="1">
    <location>
        <begin position="157"/>
        <end position="167"/>
    </location>
</feature>
<gene>
    <name evidence="2" type="ORF">Pcinc_000026</name>
</gene>
<sequence>MQVERWAWVAWRWCVERVTHLYCRRKCPSRSPPALRTLAGEGPAAPAGDPQPSTSGTIRRRDVPEELRPQPSTSGTIRRRDVAEESRSQPSTSDSVGLQGQNPDEEDWLDQPTLQSTRSLLSADRMFEVIPPFDAGDFEIPAGVQTLIEHPYCKQGSPPQESRSLGQQRDKSRGSSPLTHSRARSRARSLASSPAAESNILIQMLNVQTEIRDFLEKISDSHQLIATSLNVIAEAAAQRHY</sequence>
<evidence type="ECO:0000313" key="3">
    <source>
        <dbReference type="Proteomes" id="UP001286313"/>
    </source>
</evidence>
<protein>
    <submittedName>
        <fullName evidence="2">Uncharacterized protein</fullName>
    </submittedName>
</protein>
<feature type="compositionally biased region" description="Basic and acidic residues" evidence="1">
    <location>
        <begin position="59"/>
        <end position="68"/>
    </location>
</feature>
<comment type="caution">
    <text evidence="2">The sequence shown here is derived from an EMBL/GenBank/DDBJ whole genome shotgun (WGS) entry which is preliminary data.</text>
</comment>